<evidence type="ECO:0000313" key="2">
    <source>
        <dbReference type="EMBL" id="KAK3794997.1"/>
    </source>
</evidence>
<protein>
    <submittedName>
        <fullName evidence="2">Uncharacterized protein</fullName>
    </submittedName>
</protein>
<name>A0AAE1AY37_9GAST</name>
<proteinExistence type="predicted"/>
<dbReference type="Proteomes" id="UP001283361">
    <property type="component" value="Unassembled WGS sequence"/>
</dbReference>
<feature type="compositionally biased region" description="Polar residues" evidence="1">
    <location>
        <begin position="54"/>
        <end position="64"/>
    </location>
</feature>
<organism evidence="2 3">
    <name type="scientific">Elysia crispata</name>
    <name type="common">lettuce slug</name>
    <dbReference type="NCBI Taxonomy" id="231223"/>
    <lineage>
        <taxon>Eukaryota</taxon>
        <taxon>Metazoa</taxon>
        <taxon>Spiralia</taxon>
        <taxon>Lophotrochozoa</taxon>
        <taxon>Mollusca</taxon>
        <taxon>Gastropoda</taxon>
        <taxon>Heterobranchia</taxon>
        <taxon>Euthyneura</taxon>
        <taxon>Panpulmonata</taxon>
        <taxon>Sacoglossa</taxon>
        <taxon>Placobranchoidea</taxon>
        <taxon>Plakobranchidae</taxon>
        <taxon>Elysia</taxon>
    </lineage>
</organism>
<sequence length="216" mass="24052">MESCSGPTIPDKSSRPDLTKPTQCERNITKSGDCMESCSGPTIPDKSSRPDLTKPTQCERNITKSGDCIESCSGPTVSDKSSRPDLIKPSNSVQRKTVWREKETKVVELTQRGGILSRLLEFFPSPHTGCSPSPRRRGGEKISMPSDHLNTAQHPFHNGNDVRRGVEELFTARGTLQSQKEKMISLARGVFGLWRRELCVTKLLADSSFEESNRFR</sequence>
<accession>A0AAE1AY37</accession>
<feature type="compositionally biased region" description="Polar residues" evidence="1">
    <location>
        <begin position="20"/>
        <end position="30"/>
    </location>
</feature>
<evidence type="ECO:0000313" key="3">
    <source>
        <dbReference type="Proteomes" id="UP001283361"/>
    </source>
</evidence>
<keyword evidence="3" id="KW-1185">Reference proteome</keyword>
<reference evidence="2" key="1">
    <citation type="journal article" date="2023" name="G3 (Bethesda)">
        <title>A reference genome for the long-term kleptoplast-retaining sea slug Elysia crispata morphotype clarki.</title>
        <authorList>
            <person name="Eastman K.E."/>
            <person name="Pendleton A.L."/>
            <person name="Shaikh M.A."/>
            <person name="Suttiyut T."/>
            <person name="Ogas R."/>
            <person name="Tomko P."/>
            <person name="Gavelis G."/>
            <person name="Widhalm J.R."/>
            <person name="Wisecaver J.H."/>
        </authorList>
    </citation>
    <scope>NUCLEOTIDE SEQUENCE</scope>
    <source>
        <strain evidence="2">ECLA1</strain>
    </source>
</reference>
<feature type="region of interest" description="Disordered" evidence="1">
    <location>
        <begin position="1"/>
        <end position="94"/>
    </location>
</feature>
<dbReference type="EMBL" id="JAWDGP010001084">
    <property type="protein sequence ID" value="KAK3794997.1"/>
    <property type="molecule type" value="Genomic_DNA"/>
</dbReference>
<gene>
    <name evidence="2" type="ORF">RRG08_019762</name>
</gene>
<dbReference type="AlphaFoldDB" id="A0AAE1AY37"/>
<evidence type="ECO:0000256" key="1">
    <source>
        <dbReference type="SAM" id="MobiDB-lite"/>
    </source>
</evidence>
<comment type="caution">
    <text evidence="2">The sequence shown here is derived from an EMBL/GenBank/DDBJ whole genome shotgun (WGS) entry which is preliminary data.</text>
</comment>